<accession>A0A3E3IQL5</accession>
<evidence type="ECO:0000256" key="1">
    <source>
        <dbReference type="SAM" id="Coils"/>
    </source>
</evidence>
<dbReference type="GO" id="GO:0043565">
    <property type="term" value="F:sequence-specific DNA binding"/>
    <property type="evidence" value="ECO:0007669"/>
    <property type="project" value="InterPro"/>
</dbReference>
<gene>
    <name evidence="3" type="ORF">DWY69_18370</name>
</gene>
<proteinExistence type="predicted"/>
<dbReference type="InterPro" id="IPR010921">
    <property type="entry name" value="Trp_repressor/repl_initiator"/>
</dbReference>
<dbReference type="AlphaFoldDB" id="A0A3E3IQL5"/>
<dbReference type="Proteomes" id="UP000261166">
    <property type="component" value="Unassembled WGS sequence"/>
</dbReference>
<organism evidence="3 4">
    <name type="scientific">Eisenbergiella massiliensis</name>
    <dbReference type="NCBI Taxonomy" id="1720294"/>
    <lineage>
        <taxon>Bacteria</taxon>
        <taxon>Bacillati</taxon>
        <taxon>Bacillota</taxon>
        <taxon>Clostridia</taxon>
        <taxon>Lachnospirales</taxon>
        <taxon>Lachnospiraceae</taxon>
        <taxon>Eisenbergiella</taxon>
    </lineage>
</organism>
<evidence type="ECO:0000259" key="2">
    <source>
        <dbReference type="Pfam" id="PF13518"/>
    </source>
</evidence>
<feature type="coiled-coil region" evidence="1">
    <location>
        <begin position="64"/>
        <end position="98"/>
    </location>
</feature>
<reference evidence="3 4" key="1">
    <citation type="submission" date="2018-08" db="EMBL/GenBank/DDBJ databases">
        <title>A genome reference for cultivated species of the human gut microbiota.</title>
        <authorList>
            <person name="Zou Y."/>
            <person name="Xue W."/>
            <person name="Luo G."/>
        </authorList>
    </citation>
    <scope>NUCLEOTIDE SEQUENCE [LARGE SCALE GENOMIC DNA]</scope>
    <source>
        <strain evidence="3 4">AF26-4BH</strain>
    </source>
</reference>
<name>A0A3E3IQL5_9FIRM</name>
<evidence type="ECO:0000313" key="4">
    <source>
        <dbReference type="Proteomes" id="UP000261166"/>
    </source>
</evidence>
<dbReference type="EMBL" id="QVLU01000017">
    <property type="protein sequence ID" value="RGE69312.1"/>
    <property type="molecule type" value="Genomic_DNA"/>
</dbReference>
<comment type="caution">
    <text evidence="3">The sequence shown here is derived from an EMBL/GenBank/DDBJ whole genome shotgun (WGS) entry which is preliminary data.</text>
</comment>
<sequence>MAQGRKTTFEERVDIIQYCIAHDRNYVTTAEKYQVSYQQARSYPIKYEAGGVESLRGNRGKRKRPDEMMELEKLRAEVKILKAEKERAEMEVSFLKNSRR</sequence>
<dbReference type="SUPFAM" id="SSF48295">
    <property type="entry name" value="TrpR-like"/>
    <property type="match status" value="1"/>
</dbReference>
<keyword evidence="1" id="KW-0175">Coiled coil</keyword>
<feature type="domain" description="Insertion element IS150 protein InsJ-like helix-turn-helix" evidence="2">
    <location>
        <begin position="11"/>
        <end position="63"/>
    </location>
</feature>
<evidence type="ECO:0000313" key="3">
    <source>
        <dbReference type="EMBL" id="RGE69312.1"/>
    </source>
</evidence>
<protein>
    <submittedName>
        <fullName evidence="3">Helix-turn-helix domain-containing protein</fullName>
    </submittedName>
</protein>
<dbReference type="Pfam" id="PF13518">
    <property type="entry name" value="HTH_28"/>
    <property type="match status" value="1"/>
</dbReference>
<dbReference type="InterPro" id="IPR055247">
    <property type="entry name" value="InsJ-like_HTH"/>
</dbReference>